<dbReference type="RefSeq" id="WP_264515081.1">
    <property type="nucleotide sequence ID" value="NZ_JAPDDR010000009.1"/>
</dbReference>
<evidence type="ECO:0000256" key="1">
    <source>
        <dbReference type="ARBA" id="ARBA00010945"/>
    </source>
</evidence>
<name>A0ABT3G8K3_9BACT</name>
<protein>
    <submittedName>
        <fullName evidence="4">DNA polymerase Y family protein</fullName>
    </submittedName>
</protein>
<feature type="domain" description="UmuC" evidence="3">
    <location>
        <begin position="1"/>
        <end position="116"/>
    </location>
</feature>
<comment type="caution">
    <text evidence="4">The sequence shown here is derived from an EMBL/GenBank/DDBJ whole genome shotgun (WGS) entry which is preliminary data.</text>
</comment>
<dbReference type="SUPFAM" id="SSF56672">
    <property type="entry name" value="DNA/RNA polymerases"/>
    <property type="match status" value="1"/>
</dbReference>
<comment type="similarity">
    <text evidence="1">Belongs to the DNA polymerase type-Y family.</text>
</comment>
<dbReference type="EMBL" id="JAPDDR010000009">
    <property type="protein sequence ID" value="MCW1915530.1"/>
    <property type="molecule type" value="Genomic_DNA"/>
</dbReference>
<evidence type="ECO:0000313" key="4">
    <source>
        <dbReference type="EMBL" id="MCW1915530.1"/>
    </source>
</evidence>
<dbReference type="InterPro" id="IPR001126">
    <property type="entry name" value="UmuC"/>
</dbReference>
<gene>
    <name evidence="4" type="ORF">OJ996_18230</name>
</gene>
<dbReference type="Gene3D" id="3.30.70.270">
    <property type="match status" value="1"/>
</dbReference>
<organism evidence="4 5">
    <name type="scientific">Luteolibacter rhizosphaerae</name>
    <dbReference type="NCBI Taxonomy" id="2989719"/>
    <lineage>
        <taxon>Bacteria</taxon>
        <taxon>Pseudomonadati</taxon>
        <taxon>Verrucomicrobiota</taxon>
        <taxon>Verrucomicrobiia</taxon>
        <taxon>Verrucomicrobiales</taxon>
        <taxon>Verrucomicrobiaceae</taxon>
        <taxon>Luteolibacter</taxon>
    </lineage>
</organism>
<evidence type="ECO:0000256" key="2">
    <source>
        <dbReference type="ARBA" id="ARBA00022763"/>
    </source>
</evidence>
<dbReference type="InterPro" id="IPR050356">
    <property type="entry name" value="SulA_CellDiv_inhibitor"/>
</dbReference>
<dbReference type="Proteomes" id="UP001165653">
    <property type="component" value="Unassembled WGS sequence"/>
</dbReference>
<dbReference type="PROSITE" id="PS50173">
    <property type="entry name" value="UMUC"/>
    <property type="match status" value="1"/>
</dbReference>
<keyword evidence="5" id="KW-1185">Reference proteome</keyword>
<dbReference type="Pfam" id="PF00817">
    <property type="entry name" value="IMS"/>
    <property type="match status" value="1"/>
</dbReference>
<evidence type="ECO:0000313" key="5">
    <source>
        <dbReference type="Proteomes" id="UP001165653"/>
    </source>
</evidence>
<sequence>MFAALHLPDLSIMAALRAFPAGRGRPCAVLEADVDPDAIMEKVGLRLQTVNDLARNTGIGPGWPLNRALVRCPDLQVLAPHPPGEAELLREMVAGAESISPDLEIVSRDTILLDLSRTSSRHASRLGELEVADAFVYHTRAVTPDLARLAVRHESCHGRMVAAAEISVLPLSLLAFLPEGEGFLPLLKDWGLSTLGDFMKLPRQELTARLGPGSGAWHDLLHGKRCRLLRLHRPPETLAQTLDFEESVTATEPLVFAFKRLFHSLSARLAARHVAVKLLKIVFHLEKGASLHREIRLPEPRVEESELLRPVQVLLDSIKTGSGITAITLDVETALPTAAQRDWFIRQLPQPERWTDTLAQLEALLGSGKVGIPLPPASHRPDDFKLRSADAGPTAIPAGIFLPSCSLPLRRLRPATPVMVAADADPRQPRPLALLTGPYRGQVMETRGPFRHSGHWWDPDTSWQRIEWDVLLPGDHLLRLAFTPPDSWLIDGFYQ</sequence>
<dbReference type="InterPro" id="IPR043128">
    <property type="entry name" value="Rev_trsase/Diguanyl_cyclase"/>
</dbReference>
<keyword evidence="2" id="KW-0227">DNA damage</keyword>
<accession>A0ABT3G8K3</accession>
<evidence type="ECO:0000259" key="3">
    <source>
        <dbReference type="PROSITE" id="PS50173"/>
    </source>
</evidence>
<dbReference type="InterPro" id="IPR043502">
    <property type="entry name" value="DNA/RNA_pol_sf"/>
</dbReference>
<dbReference type="Gene3D" id="3.40.1170.60">
    <property type="match status" value="1"/>
</dbReference>
<dbReference type="PANTHER" id="PTHR35369:SF2">
    <property type="entry name" value="BLR3025 PROTEIN"/>
    <property type="match status" value="1"/>
</dbReference>
<dbReference type="PANTHER" id="PTHR35369">
    <property type="entry name" value="BLR3025 PROTEIN-RELATED"/>
    <property type="match status" value="1"/>
</dbReference>
<reference evidence="4" key="1">
    <citation type="submission" date="2022-10" db="EMBL/GenBank/DDBJ databases">
        <title>Luteolibacter sp. GHJ8, whole genome shotgun sequencing project.</title>
        <authorList>
            <person name="Zhao G."/>
            <person name="Shen L."/>
        </authorList>
    </citation>
    <scope>NUCLEOTIDE SEQUENCE</scope>
    <source>
        <strain evidence="4">GHJ8</strain>
    </source>
</reference>
<proteinExistence type="inferred from homology"/>
<dbReference type="CDD" id="cd03468">
    <property type="entry name" value="PolY_like"/>
    <property type="match status" value="1"/>
</dbReference>